<keyword evidence="4 13" id="KW-0812">Transmembrane</keyword>
<dbReference type="GO" id="GO:0005249">
    <property type="term" value="F:voltage-gated potassium channel activity"/>
    <property type="evidence" value="ECO:0007669"/>
    <property type="project" value="InterPro"/>
</dbReference>
<dbReference type="Proteomes" id="UP000794436">
    <property type="component" value="Unassembled WGS sequence"/>
</dbReference>
<dbReference type="PANTHER" id="PTHR11537">
    <property type="entry name" value="VOLTAGE-GATED POTASSIUM CHANNEL"/>
    <property type="match status" value="1"/>
</dbReference>
<keyword evidence="7" id="KW-0630">Potassium</keyword>
<dbReference type="AlphaFoldDB" id="A0A8K1FJP8"/>
<feature type="transmembrane region" description="Helical" evidence="13">
    <location>
        <begin position="329"/>
        <end position="352"/>
    </location>
</feature>
<dbReference type="InterPro" id="IPR005821">
    <property type="entry name" value="Ion_trans_dom"/>
</dbReference>
<protein>
    <recommendedName>
        <fullName evidence="14">Ion transport domain-containing protein</fullName>
    </recommendedName>
</protein>
<dbReference type="PANTHER" id="PTHR11537:SF254">
    <property type="entry name" value="POTASSIUM VOLTAGE-GATED CHANNEL PROTEIN SHAB"/>
    <property type="match status" value="1"/>
</dbReference>
<feature type="transmembrane region" description="Helical" evidence="13">
    <location>
        <begin position="434"/>
        <end position="455"/>
    </location>
</feature>
<name>A0A8K1FJP8_PYTOL</name>
<accession>A0A8K1FJP8</accession>
<sequence length="567" mass="63821">MAASAPPAEALSVLPGQIESGIASLVTSQRGSVALLTPITETDDHDGDDKGPETELSDEEESTTITQELETKITGRETRMLSTFPTGELIPREKFRFTTRRARLRFYLAHPEQSRAGWIIHHVILLVLIVNIAVMTAETLDGPRFPGSAPVYNYIPGDRFFHAAENFFTAVYVVEFVLRRMATRNRRMFWRVVHTWLDLLALTPVLIYYAIRTLSDETTADRGFSLRFKVGYLRLFRIVRIVVFVQVHDGSKVMTQAIRQSVAPLKVTLFFLITIVMVYATAIFYAEPCYDLYTCTFTDIFNAGYFVMVTVATIGYGSQLPSFSNPVSVVLTGLVMIFGSLYLSMPLAIVGINYETAWKKYEESQHRAQHPRINAVLDPHSPTAAQTSSVPTNQDKELFPSTCADVFGSKGVLQVCHNRLCQPPITLWMDMEPIWMYIEFGFGFLFTVETILRIVSHPQRSKIWKDSELLGDFIALFPFYVELGELAAGITPIYSIIPTAPSFFSVIRVLKSFRILRLGAHIAGSEVLMRTAVLVYKRLMIPIFFLAIGSTICGAIFYEIERGTECL</sequence>
<keyword evidence="6" id="KW-0851">Voltage-gated channel</keyword>
<reference evidence="15" key="1">
    <citation type="submission" date="2019-03" db="EMBL/GenBank/DDBJ databases">
        <title>Long read genome sequence of the mycoparasitic Pythium oligandrum ATCC 38472 isolated from sugarbeet rhizosphere.</title>
        <authorList>
            <person name="Gaulin E."/>
        </authorList>
    </citation>
    <scope>NUCLEOTIDE SEQUENCE</scope>
    <source>
        <strain evidence="15">ATCC 38472_TT</strain>
    </source>
</reference>
<evidence type="ECO:0000313" key="15">
    <source>
        <dbReference type="EMBL" id="TMW62042.1"/>
    </source>
</evidence>
<evidence type="ECO:0000256" key="4">
    <source>
        <dbReference type="ARBA" id="ARBA00022692"/>
    </source>
</evidence>
<keyword evidence="9" id="KW-0406">Ion transport</keyword>
<feature type="domain" description="Ion transport" evidence="14">
    <location>
        <begin position="120"/>
        <end position="357"/>
    </location>
</feature>
<keyword evidence="11" id="KW-0407">Ion channel</keyword>
<dbReference type="OrthoDB" id="69996at2759"/>
<comment type="caution">
    <text evidence="15">The sequence shown here is derived from an EMBL/GenBank/DDBJ whole genome shotgun (WGS) entry which is preliminary data.</text>
</comment>
<keyword evidence="5" id="KW-0631">Potassium channel</keyword>
<dbReference type="Pfam" id="PF00520">
    <property type="entry name" value="Ion_trans"/>
    <property type="match status" value="2"/>
</dbReference>
<dbReference type="SUPFAM" id="SSF81324">
    <property type="entry name" value="Voltage-gated potassium channels"/>
    <property type="match status" value="2"/>
</dbReference>
<evidence type="ECO:0000256" key="5">
    <source>
        <dbReference type="ARBA" id="ARBA00022826"/>
    </source>
</evidence>
<keyword evidence="8 13" id="KW-1133">Transmembrane helix</keyword>
<evidence type="ECO:0000256" key="12">
    <source>
        <dbReference type="SAM" id="MobiDB-lite"/>
    </source>
</evidence>
<feature type="transmembrane region" description="Helical" evidence="13">
    <location>
        <begin position="297"/>
        <end position="317"/>
    </location>
</feature>
<keyword evidence="2" id="KW-0813">Transport</keyword>
<evidence type="ECO:0000256" key="3">
    <source>
        <dbReference type="ARBA" id="ARBA00022538"/>
    </source>
</evidence>
<dbReference type="Gene3D" id="1.10.287.70">
    <property type="match status" value="2"/>
</dbReference>
<feature type="transmembrane region" description="Helical" evidence="13">
    <location>
        <begin position="190"/>
        <end position="211"/>
    </location>
</feature>
<evidence type="ECO:0000256" key="6">
    <source>
        <dbReference type="ARBA" id="ARBA00022882"/>
    </source>
</evidence>
<dbReference type="GO" id="GO:0008076">
    <property type="term" value="C:voltage-gated potassium channel complex"/>
    <property type="evidence" value="ECO:0007669"/>
    <property type="project" value="InterPro"/>
</dbReference>
<dbReference type="InterPro" id="IPR027359">
    <property type="entry name" value="Volt_channel_dom_sf"/>
</dbReference>
<evidence type="ECO:0000256" key="8">
    <source>
        <dbReference type="ARBA" id="ARBA00022989"/>
    </source>
</evidence>
<organism evidence="15 16">
    <name type="scientific">Pythium oligandrum</name>
    <name type="common">Mycoparasitic fungus</name>
    <dbReference type="NCBI Taxonomy" id="41045"/>
    <lineage>
        <taxon>Eukaryota</taxon>
        <taxon>Sar</taxon>
        <taxon>Stramenopiles</taxon>
        <taxon>Oomycota</taxon>
        <taxon>Peronosporomycetes</taxon>
        <taxon>Pythiales</taxon>
        <taxon>Pythiaceae</taxon>
        <taxon>Pythium</taxon>
    </lineage>
</organism>
<keyword evidence="16" id="KW-1185">Reference proteome</keyword>
<feature type="transmembrane region" description="Helical" evidence="13">
    <location>
        <begin position="267"/>
        <end position="285"/>
    </location>
</feature>
<feature type="region of interest" description="Disordered" evidence="12">
    <location>
        <begin position="38"/>
        <end position="66"/>
    </location>
</feature>
<keyword evidence="10 13" id="KW-0472">Membrane</keyword>
<evidence type="ECO:0000259" key="14">
    <source>
        <dbReference type="Pfam" id="PF00520"/>
    </source>
</evidence>
<feature type="transmembrane region" description="Helical" evidence="13">
    <location>
        <begin position="118"/>
        <end position="140"/>
    </location>
</feature>
<dbReference type="GO" id="GO:0001508">
    <property type="term" value="P:action potential"/>
    <property type="evidence" value="ECO:0007669"/>
    <property type="project" value="TreeGrafter"/>
</dbReference>
<dbReference type="EMBL" id="SPLM01000074">
    <property type="protein sequence ID" value="TMW62042.1"/>
    <property type="molecule type" value="Genomic_DNA"/>
</dbReference>
<gene>
    <name evidence="15" type="ORF">Poli38472_009535</name>
</gene>
<feature type="transmembrane region" description="Helical" evidence="13">
    <location>
        <begin position="539"/>
        <end position="558"/>
    </location>
</feature>
<evidence type="ECO:0000256" key="7">
    <source>
        <dbReference type="ARBA" id="ARBA00022958"/>
    </source>
</evidence>
<feature type="domain" description="Ion transport" evidence="14">
    <location>
        <begin position="428"/>
        <end position="561"/>
    </location>
</feature>
<keyword evidence="3" id="KW-0633">Potassium transport</keyword>
<evidence type="ECO:0000256" key="9">
    <source>
        <dbReference type="ARBA" id="ARBA00023065"/>
    </source>
</evidence>
<evidence type="ECO:0000256" key="2">
    <source>
        <dbReference type="ARBA" id="ARBA00022448"/>
    </source>
</evidence>
<evidence type="ECO:0000256" key="10">
    <source>
        <dbReference type="ARBA" id="ARBA00023136"/>
    </source>
</evidence>
<comment type="subcellular location">
    <subcellularLocation>
        <location evidence="1">Membrane</location>
        <topology evidence="1">Multi-pass membrane protein</topology>
    </subcellularLocation>
</comment>
<evidence type="ECO:0000313" key="16">
    <source>
        <dbReference type="Proteomes" id="UP000794436"/>
    </source>
</evidence>
<dbReference type="PRINTS" id="PR00169">
    <property type="entry name" value="KCHANNEL"/>
</dbReference>
<evidence type="ECO:0000256" key="1">
    <source>
        <dbReference type="ARBA" id="ARBA00004141"/>
    </source>
</evidence>
<evidence type="ECO:0000256" key="13">
    <source>
        <dbReference type="SAM" id="Phobius"/>
    </source>
</evidence>
<feature type="transmembrane region" description="Helical" evidence="13">
    <location>
        <begin position="160"/>
        <end position="178"/>
    </location>
</feature>
<proteinExistence type="predicted"/>
<dbReference type="Gene3D" id="1.20.120.350">
    <property type="entry name" value="Voltage-gated potassium channels. Chain C"/>
    <property type="match status" value="1"/>
</dbReference>
<evidence type="ECO:0000256" key="11">
    <source>
        <dbReference type="ARBA" id="ARBA00023303"/>
    </source>
</evidence>
<dbReference type="InterPro" id="IPR028325">
    <property type="entry name" value="VG_K_chnl"/>
</dbReference>